<accession>A0A8S8XD11</accession>
<reference evidence="2" key="1">
    <citation type="submission" date="2021-02" db="EMBL/GenBank/DDBJ databases">
        <title>Genome sequence of Rhodospirillales sp. strain TMPK1 isolated from soil.</title>
        <authorList>
            <person name="Nakai R."/>
            <person name="Kusada H."/>
            <person name="Tamaki H."/>
        </authorList>
    </citation>
    <scope>NUCLEOTIDE SEQUENCE</scope>
    <source>
        <strain evidence="2">TMPK1</strain>
    </source>
</reference>
<evidence type="ECO:0000313" key="2">
    <source>
        <dbReference type="EMBL" id="GIL41888.1"/>
    </source>
</evidence>
<dbReference type="RefSeq" id="WP_420245569.1">
    <property type="nucleotide sequence ID" value="NZ_BOPV01000001.1"/>
</dbReference>
<evidence type="ECO:0000256" key="1">
    <source>
        <dbReference type="SAM" id="MobiDB-lite"/>
    </source>
</evidence>
<feature type="region of interest" description="Disordered" evidence="1">
    <location>
        <begin position="60"/>
        <end position="97"/>
    </location>
</feature>
<dbReference type="Proteomes" id="UP000681075">
    <property type="component" value="Unassembled WGS sequence"/>
</dbReference>
<protein>
    <submittedName>
        <fullName evidence="2">Uncharacterized protein</fullName>
    </submittedName>
</protein>
<keyword evidence="3" id="KW-1185">Reference proteome</keyword>
<name>A0A8S8XD11_9PROT</name>
<gene>
    <name evidence="2" type="ORF">TMPK1_41250</name>
</gene>
<feature type="compositionally biased region" description="Basic and acidic residues" evidence="1">
    <location>
        <begin position="60"/>
        <end position="76"/>
    </location>
</feature>
<organism evidence="2 3">
    <name type="scientific">Roseiterribacter gracilis</name>
    <dbReference type="NCBI Taxonomy" id="2812848"/>
    <lineage>
        <taxon>Bacteria</taxon>
        <taxon>Pseudomonadati</taxon>
        <taxon>Pseudomonadota</taxon>
        <taxon>Alphaproteobacteria</taxon>
        <taxon>Rhodospirillales</taxon>
        <taxon>Roseiterribacteraceae</taxon>
        <taxon>Roseiterribacter</taxon>
    </lineage>
</organism>
<evidence type="ECO:0000313" key="3">
    <source>
        <dbReference type="Proteomes" id="UP000681075"/>
    </source>
</evidence>
<sequence>MPQRSLARHDSFFDKIAADPAWIGPAVALVGLLGVRRTVKLAALGAAAVWLLERTRTFADNRATHRERDEQVHMSSEDSFPASDPPSYTGANATKTH</sequence>
<comment type="caution">
    <text evidence="2">The sequence shown here is derived from an EMBL/GenBank/DDBJ whole genome shotgun (WGS) entry which is preliminary data.</text>
</comment>
<dbReference type="AlphaFoldDB" id="A0A8S8XD11"/>
<dbReference type="EMBL" id="BOPV01000001">
    <property type="protein sequence ID" value="GIL41888.1"/>
    <property type="molecule type" value="Genomic_DNA"/>
</dbReference>
<proteinExistence type="predicted"/>